<reference evidence="1 2" key="1">
    <citation type="submission" date="2017-08" db="EMBL/GenBank/DDBJ databases">
        <authorList>
            <person name="de Groot N.N."/>
        </authorList>
    </citation>
    <scope>NUCLEOTIDE SEQUENCE [LARGE SCALE GENOMIC DNA]</scope>
    <source>
        <strain evidence="1 2">DSM 9787</strain>
    </source>
</reference>
<gene>
    <name evidence="1" type="ORF">SAMN02910411_1813</name>
</gene>
<name>A0A285S474_9FIRM</name>
<proteinExistence type="predicted"/>
<dbReference type="Proteomes" id="UP000219563">
    <property type="component" value="Unassembled WGS sequence"/>
</dbReference>
<protein>
    <submittedName>
        <fullName evidence="1">Uncharacterized protein</fullName>
    </submittedName>
</protein>
<dbReference type="AlphaFoldDB" id="A0A285S474"/>
<sequence length="317" mass="36936">MVKEYLFKTRVIVENKVFLLAEDVVKKLGYDSLKSFANAFPELIVEKNGLPKLVEETKYNNIILSDVELSNRIKHLEYTRVDTLRSRAETLRSFYPLKFMLAGGIMERKAYDAGYESVEKYINDVEYPEELNEEKATMIRKADLISSMENTKKKIDDLVDYDVLKKYKIKLIQYMHINEHGLHVEPFLAGNGIFFALYDSDYAFDELKVIDGDLVIPTYDEYEDSFIEKNYGHDISGRDYSNYSCIENILYIISNKEFEDVGVDLMHCQHLGIDFYISQTEMIKMLSPSQYSNIILIDGVEDFEFSKYITPLEDKSI</sequence>
<accession>A0A285S474</accession>
<organism evidence="1 2">
    <name type="scientific">Pseudobutyrivibrio ruminis DSM 9787</name>
    <dbReference type="NCBI Taxonomy" id="1123011"/>
    <lineage>
        <taxon>Bacteria</taxon>
        <taxon>Bacillati</taxon>
        <taxon>Bacillota</taxon>
        <taxon>Clostridia</taxon>
        <taxon>Lachnospirales</taxon>
        <taxon>Lachnospiraceae</taxon>
        <taxon>Pseudobutyrivibrio</taxon>
    </lineage>
</organism>
<evidence type="ECO:0000313" key="2">
    <source>
        <dbReference type="Proteomes" id="UP000219563"/>
    </source>
</evidence>
<evidence type="ECO:0000313" key="1">
    <source>
        <dbReference type="EMBL" id="SOC01830.1"/>
    </source>
</evidence>
<dbReference type="EMBL" id="OBMR01000005">
    <property type="protein sequence ID" value="SOC01830.1"/>
    <property type="molecule type" value="Genomic_DNA"/>
</dbReference>